<gene>
    <name evidence="26" type="ORF">E4U43_004966</name>
</gene>
<dbReference type="GO" id="GO:0017116">
    <property type="term" value="F:single-stranded DNA helicase activity"/>
    <property type="evidence" value="ECO:0007669"/>
    <property type="project" value="UniProtKB-UniRule"/>
</dbReference>
<feature type="region of interest" description="Disordered" evidence="21">
    <location>
        <begin position="1"/>
        <end position="93"/>
    </location>
</feature>
<dbReference type="InterPro" id="IPR026851">
    <property type="entry name" value="Dna2/JHS1_DEXXQ-box"/>
</dbReference>
<dbReference type="GO" id="GO:0033567">
    <property type="term" value="P:DNA replication, Okazaki fragment processing"/>
    <property type="evidence" value="ECO:0007669"/>
    <property type="project" value="UniProtKB-UniRule"/>
</dbReference>
<evidence type="ECO:0000256" key="1">
    <source>
        <dbReference type="ARBA" id="ARBA00001966"/>
    </source>
</evidence>
<feature type="domain" description="DNA2/NAM7 helicase helicase" evidence="24">
    <location>
        <begin position="1078"/>
        <end position="1165"/>
    </location>
</feature>
<evidence type="ECO:0000256" key="4">
    <source>
        <dbReference type="ARBA" id="ARBA00022705"/>
    </source>
</evidence>
<evidence type="ECO:0000256" key="17">
    <source>
        <dbReference type="ARBA" id="ARBA00023242"/>
    </source>
</evidence>
<feature type="compositionally biased region" description="Polar residues" evidence="21">
    <location>
        <begin position="51"/>
        <end position="93"/>
    </location>
</feature>
<dbReference type="FunFam" id="3.90.320.10:FF:000001">
    <property type="entry name" value="DNA replication helicase Dna2"/>
    <property type="match status" value="1"/>
</dbReference>
<dbReference type="Gene3D" id="2.40.30.270">
    <property type="match status" value="1"/>
</dbReference>
<dbReference type="Gene3D" id="3.40.50.300">
    <property type="entry name" value="P-loop containing nucleotide triphosphate hydrolases"/>
    <property type="match status" value="3"/>
</dbReference>
<feature type="region of interest" description="Disordered" evidence="21">
    <location>
        <begin position="288"/>
        <end position="343"/>
    </location>
</feature>
<dbReference type="InterPro" id="IPR041679">
    <property type="entry name" value="DNA2/NAM7-like_C"/>
</dbReference>
<dbReference type="InterPro" id="IPR045055">
    <property type="entry name" value="DNA2/NAM7-like"/>
</dbReference>
<dbReference type="InterPro" id="IPR022765">
    <property type="entry name" value="Dna2/Cas4_DUF83"/>
</dbReference>
<dbReference type="InterPro" id="IPR011604">
    <property type="entry name" value="PDDEXK-like_dom_sf"/>
</dbReference>
<evidence type="ECO:0000259" key="24">
    <source>
        <dbReference type="Pfam" id="PF13086"/>
    </source>
</evidence>
<feature type="domain" description="DNA2/NAM7 helicase helicase" evidence="24">
    <location>
        <begin position="1179"/>
        <end position="1245"/>
    </location>
</feature>
<feature type="compositionally biased region" description="Low complexity" evidence="21">
    <location>
        <begin position="152"/>
        <end position="161"/>
    </location>
</feature>
<evidence type="ECO:0000259" key="22">
    <source>
        <dbReference type="Pfam" id="PF01930"/>
    </source>
</evidence>
<dbReference type="GO" id="GO:0005634">
    <property type="term" value="C:nucleus"/>
    <property type="evidence" value="ECO:0007669"/>
    <property type="project" value="UniProtKB-SubCell"/>
</dbReference>
<feature type="domain" description="DUF83" evidence="22">
    <location>
        <begin position="721"/>
        <end position="823"/>
    </location>
</feature>
<dbReference type="SUPFAM" id="SSF52540">
    <property type="entry name" value="P-loop containing nucleoside triphosphate hydrolases"/>
    <property type="match status" value="1"/>
</dbReference>
<dbReference type="Pfam" id="PF01930">
    <property type="entry name" value="Cas_Cas4"/>
    <property type="match status" value="1"/>
</dbReference>
<dbReference type="InterPro" id="IPR047187">
    <property type="entry name" value="SF1_C_Upf1"/>
</dbReference>
<dbReference type="Pfam" id="PF13086">
    <property type="entry name" value="AAA_11"/>
    <property type="match status" value="2"/>
</dbReference>
<dbReference type="CDD" id="cd22318">
    <property type="entry name" value="DNA2_N-like"/>
    <property type="match status" value="1"/>
</dbReference>
<feature type="compositionally biased region" description="Polar residues" evidence="21">
    <location>
        <begin position="1"/>
        <end position="35"/>
    </location>
</feature>
<dbReference type="Proteomes" id="UP000748025">
    <property type="component" value="Unassembled WGS sequence"/>
</dbReference>
<evidence type="ECO:0000256" key="12">
    <source>
        <dbReference type="ARBA" id="ARBA00022840"/>
    </source>
</evidence>
<keyword evidence="10 20" id="KW-0378">Hydrolase</keyword>
<comment type="function">
    <text evidence="20">Key enzyme involved in DNA replication and DNA repair. Involved in Okazaki fragments processing by cleaving long flaps that escape FEN1: flaps that are longer than 27 nucleotides are coated by replication protein A complex (RPA), leading to recruit DNA2 which cleaves the flap until it is too short to bind RPA and becomes a substrate for FEN1. Also involved in 5'-end resection of DNA during double-strand break (DSB) repair by mediating the cleavage of 5'-ssDNA.</text>
</comment>
<proteinExistence type="inferred from homology"/>
<evidence type="ECO:0000256" key="9">
    <source>
        <dbReference type="ARBA" id="ARBA00022763"/>
    </source>
</evidence>
<dbReference type="EMBL" id="SRPW01000323">
    <property type="protein sequence ID" value="KAG6015692.1"/>
    <property type="molecule type" value="Genomic_DNA"/>
</dbReference>
<dbReference type="GO" id="GO:0017108">
    <property type="term" value="F:5'-flap endonuclease activity"/>
    <property type="evidence" value="ECO:0007669"/>
    <property type="project" value="UniProtKB-UniRule"/>
</dbReference>
<dbReference type="EC" id="3.6.4.12" evidence="20"/>
<evidence type="ECO:0000256" key="15">
    <source>
        <dbReference type="ARBA" id="ARBA00023125"/>
    </source>
</evidence>
<sequence length="1595" mass="178542">MPLQKSYSERLSYSKNRNPWQRSHSHPANLQQVQRTRPLPPVSEITKSKLNKFQYNNPNEDENNVSQAKQAESTPRKTGNSTATTTGHGSNVVTPITRLNWRDLIEPNGALTEEEKDTSPRDTLMWNNKQDLPYAAALSPMLPRKGKKRARSSSPMSSPAAEKAIAPAVNVQKLTKALKSPHADPTLELWDRYSMNGLENATTPTRAVNPTLAQLMFSSSPKPSKDTSVRRGQDADLRRSISCGGSNWPKRRKIERSKSGCQSSSQQRELEAASKSSLVTALLDTITSSIHDSNPPRCKEYLMQLSPSPKKRKLSPKRMETPCRRTSPQLSSSSSDYGDDDFDDDAFMELEASLHATGPSTTPSVSNDASGASPTTARHKRIRETTNKRATKKGCDFDDFDDSMFDSIAKPRKPIPDVTTPKKHCSIDSRAPKLQDSPGTEFGDDFDVDIDFDAVELAATQSVQQAEALCQSSNKKAKTIQRYLITSVLVGDFVDKYGVTRSEKILIIQADGSKVTRTVHLRGAWFDTPAHTDSYVHVIGTFSARGQCIVDDAENLLILHPDQLISSTVVADSFGCMRRAVLQDRVKATSEASPPLVYGTMLHEIFQEALLMNKWDLQFLSTVIDRICDKHVEDLYTIKVGLPSAKEHLLSKMTELSYWAKSFVSPQPRADAVVEDRNGKKANMAITKLLDVEEHVWSPMYGLKGNIDATVEVTMSDGKQSRKLTVPFEVKTGKHANSSHMAQTALYTLLLSDRYDIDIAYGILYYMETSKTMRIPAVQHELRHMILQRNQLACYIRERSVQLPPMLKSKHMCGKCYAKTSCFTYHRLADNGDGESSGMNEKFDELVKHLTPAHQEFFVRWENLLTKEEKESRKTKRELWTMTSVEREKRSRCFSDVIIEDGSASEDTGNPRINRFYYTFVKRNHQPGFSFLESELSTGEPIVVSDEEGHFALAIGYVTAVRKQRISVAVDRRLHNARIRQPGFDETNNQVFASIMDVAHEGSSPEQSQGKIKGEPVRYRLDQDEFSNGMATVRNNLVQMMANDVAAAAQIRRLVVDLAPPRYKSAPTQYTVTGGETLNIDQRRAIEKVMSTLDYSLVLGMPGTGKTTTIAHIIRALVSQGKTVLLTSHTHTAVDNILLKLKSDKVPILRLGAPAKVHPEVQEFVHLAGQPKKSFEEIKEAWHGTPIVATTCLGINHPVFLERSFDYCIVDEASQITLPICAGPIRMARSFVLVGDHNQLPPVVRNEEAREGGLDVSLFKLLSDAHPEAVVNLEHQYRMCEDIMTLSNTLIYEGKLRCGTESLRKKKLHIPRMNLLSQLHYNASSLARPGTPRSFCTGPNPSRCWLYDLLESEARVRFVNTDTIQPMAREEAQGKRIVNSAEVRIVSQLVESLLTVGVPASEVGVMTHYRAQLFLLKEKLKCHAGVEMHTTDRFQGRDKEVVVLSLVRSNESCNIGDLLKDWRRINVAFTRAKTKLLVVGSMNTLKHSGKENMLSRFISLMEERDWIYNLPGDALENHHFEEFGLTPMTTVPTPKPAEKTPTKSPRKGLFIGAAGKENRRPSPRKARIGEKALLKGKLVTRDILNEMTNGAYMDG</sequence>
<evidence type="ECO:0000256" key="10">
    <source>
        <dbReference type="ARBA" id="ARBA00022801"/>
    </source>
</evidence>
<comment type="similarity">
    <text evidence="2 20">Belongs to the DNA2/NAM7 helicase family.</text>
</comment>
<accession>A0A9P7T1Q4</accession>
<dbReference type="GO" id="GO:0005524">
    <property type="term" value="F:ATP binding"/>
    <property type="evidence" value="ECO:0007669"/>
    <property type="project" value="UniProtKB-UniRule"/>
</dbReference>
<feature type="region of interest" description="Disordered" evidence="21">
    <location>
        <begin position="356"/>
        <end position="393"/>
    </location>
</feature>
<evidence type="ECO:0000256" key="6">
    <source>
        <dbReference type="ARBA" id="ARBA00022723"/>
    </source>
</evidence>
<evidence type="ECO:0000256" key="8">
    <source>
        <dbReference type="ARBA" id="ARBA00022759"/>
    </source>
</evidence>
<dbReference type="GO" id="GO:0005737">
    <property type="term" value="C:cytoplasm"/>
    <property type="evidence" value="ECO:0007669"/>
    <property type="project" value="TreeGrafter"/>
</dbReference>
<keyword evidence="27" id="KW-1185">Reference proteome</keyword>
<evidence type="ECO:0000256" key="18">
    <source>
        <dbReference type="ARBA" id="ARBA00023268"/>
    </source>
</evidence>
<dbReference type="Pfam" id="PF08696">
    <property type="entry name" value="Dna2"/>
    <property type="match status" value="1"/>
</dbReference>
<feature type="region of interest" description="Disordered" evidence="21">
    <location>
        <begin position="216"/>
        <end position="269"/>
    </location>
</feature>
<dbReference type="PANTHER" id="PTHR10887:SF433">
    <property type="entry name" value="DNA REPLICATION ATP-DEPENDENT HELICASE_NUCLEASE DNA2"/>
    <property type="match status" value="1"/>
</dbReference>
<comment type="cofactor">
    <cofactor evidence="1">
        <name>[4Fe-4S] cluster</name>
        <dbReference type="ChEBI" id="CHEBI:49883"/>
    </cofactor>
</comment>
<evidence type="ECO:0000259" key="25">
    <source>
        <dbReference type="Pfam" id="PF13087"/>
    </source>
</evidence>
<dbReference type="Pfam" id="PF13087">
    <property type="entry name" value="AAA_12"/>
    <property type="match status" value="1"/>
</dbReference>
<keyword evidence="7 20" id="KW-0547">Nucleotide-binding</keyword>
<dbReference type="GO" id="GO:0006281">
    <property type="term" value="P:DNA repair"/>
    <property type="evidence" value="ECO:0007669"/>
    <property type="project" value="UniProtKB-KW"/>
</dbReference>
<comment type="catalytic activity">
    <reaction evidence="19 20">
        <text>ATP + H2O = ADP + phosphate + H(+)</text>
        <dbReference type="Rhea" id="RHEA:13065"/>
        <dbReference type="ChEBI" id="CHEBI:15377"/>
        <dbReference type="ChEBI" id="CHEBI:15378"/>
        <dbReference type="ChEBI" id="CHEBI:30616"/>
        <dbReference type="ChEBI" id="CHEBI:43474"/>
        <dbReference type="ChEBI" id="CHEBI:456216"/>
        <dbReference type="EC" id="3.6.4.12"/>
    </reaction>
</comment>
<evidence type="ECO:0000256" key="11">
    <source>
        <dbReference type="ARBA" id="ARBA00022806"/>
    </source>
</evidence>
<keyword evidence="8" id="KW-0255">Endonuclease</keyword>
<evidence type="ECO:0000256" key="7">
    <source>
        <dbReference type="ARBA" id="ARBA00022741"/>
    </source>
</evidence>
<feature type="compositionally biased region" description="Basic and acidic residues" evidence="21">
    <location>
        <begin position="223"/>
        <end position="239"/>
    </location>
</feature>
<feature type="compositionally biased region" description="Polar residues" evidence="21">
    <location>
        <begin position="358"/>
        <end position="376"/>
    </location>
</feature>
<evidence type="ECO:0000256" key="3">
    <source>
        <dbReference type="ARBA" id="ARBA00022485"/>
    </source>
</evidence>
<dbReference type="GO" id="GO:0071932">
    <property type="term" value="P:replication fork reversal"/>
    <property type="evidence" value="ECO:0007669"/>
    <property type="project" value="TreeGrafter"/>
</dbReference>
<dbReference type="CDD" id="cd18808">
    <property type="entry name" value="SF1_C_Upf1"/>
    <property type="match status" value="1"/>
</dbReference>
<evidence type="ECO:0000256" key="14">
    <source>
        <dbReference type="ARBA" id="ARBA00023014"/>
    </source>
</evidence>
<evidence type="ECO:0000256" key="19">
    <source>
        <dbReference type="ARBA" id="ARBA00047995"/>
    </source>
</evidence>
<comment type="caution">
    <text evidence="26">The sequence shown here is derived from an EMBL/GenBank/DDBJ whole genome shotgun (WGS) entry which is preliminary data.</text>
</comment>
<name>A0A9P7T1Q4_9HYPO</name>
<keyword evidence="11 20" id="KW-0347">Helicase</keyword>
<feature type="region of interest" description="Disordered" evidence="21">
    <location>
        <begin position="408"/>
        <end position="440"/>
    </location>
</feature>
<evidence type="ECO:0000256" key="5">
    <source>
        <dbReference type="ARBA" id="ARBA00022722"/>
    </source>
</evidence>
<evidence type="ECO:0000313" key="26">
    <source>
        <dbReference type="EMBL" id="KAG6015692.1"/>
    </source>
</evidence>
<evidence type="ECO:0000256" key="13">
    <source>
        <dbReference type="ARBA" id="ARBA00023004"/>
    </source>
</evidence>
<keyword evidence="17 20" id="KW-0539">Nucleus</keyword>
<evidence type="ECO:0000313" key="27">
    <source>
        <dbReference type="Proteomes" id="UP000748025"/>
    </source>
</evidence>
<feature type="domain" description="DNA replication factor Dna2 N-terminal" evidence="23">
    <location>
        <begin position="512"/>
        <end position="713"/>
    </location>
</feature>
<dbReference type="PANTHER" id="PTHR10887">
    <property type="entry name" value="DNA2/NAM7 HELICASE FAMILY"/>
    <property type="match status" value="1"/>
</dbReference>
<dbReference type="CDD" id="cd18041">
    <property type="entry name" value="DEXXQc_DNA2"/>
    <property type="match status" value="1"/>
</dbReference>
<evidence type="ECO:0000256" key="21">
    <source>
        <dbReference type="SAM" id="MobiDB-lite"/>
    </source>
</evidence>
<dbReference type="GO" id="GO:0005694">
    <property type="term" value="C:chromosome"/>
    <property type="evidence" value="ECO:0007669"/>
    <property type="project" value="UniProtKB-SubCell"/>
</dbReference>
<dbReference type="FunFam" id="3.40.50.300:FF:000789">
    <property type="entry name" value="DNA replication ATP-dependent helicase/nuclease DNA2"/>
    <property type="match status" value="1"/>
</dbReference>
<keyword evidence="16 20" id="KW-0234">DNA repair</keyword>
<keyword evidence="15 20" id="KW-0238">DNA-binding</keyword>
<keyword evidence="13 20" id="KW-0408">Iron</keyword>
<keyword evidence="4 20" id="KW-0235">DNA replication</keyword>
<keyword evidence="14 20" id="KW-0411">Iron-sulfur</keyword>
<dbReference type="EC" id="3.1.-.-" evidence="20"/>
<keyword evidence="12 20" id="KW-0067">ATP-binding</keyword>
<feature type="region of interest" description="Disordered" evidence="21">
    <location>
        <begin position="1526"/>
        <end position="1549"/>
    </location>
</feature>
<keyword evidence="5 20" id="KW-0540">Nuclease</keyword>
<reference evidence="26" key="1">
    <citation type="journal article" date="2020" name="bioRxiv">
        <title>Whole genome comparisons of ergot fungi reveals the divergence and evolution of species within the genus Claviceps are the result of varying mechanisms driving genome evolution and host range expansion.</title>
        <authorList>
            <person name="Wyka S.A."/>
            <person name="Mondo S.J."/>
            <person name="Liu M."/>
            <person name="Dettman J."/>
            <person name="Nalam V."/>
            <person name="Broders K.D."/>
        </authorList>
    </citation>
    <scope>NUCLEOTIDE SEQUENCE</scope>
    <source>
        <strain evidence="26">CCC 602</strain>
    </source>
</reference>
<organism evidence="26 27">
    <name type="scientific">Claviceps pusilla</name>
    <dbReference type="NCBI Taxonomy" id="123648"/>
    <lineage>
        <taxon>Eukaryota</taxon>
        <taxon>Fungi</taxon>
        <taxon>Dikarya</taxon>
        <taxon>Ascomycota</taxon>
        <taxon>Pezizomycotina</taxon>
        <taxon>Sordariomycetes</taxon>
        <taxon>Hypocreomycetidae</taxon>
        <taxon>Hypocreales</taxon>
        <taxon>Clavicipitaceae</taxon>
        <taxon>Claviceps</taxon>
    </lineage>
</organism>
<dbReference type="FunFam" id="3.40.50.300:FF:001170">
    <property type="entry name" value="DNA replication helicase Dna2"/>
    <property type="match status" value="1"/>
</dbReference>
<keyword evidence="20" id="KW-0158">Chromosome</keyword>
<keyword evidence="3 20" id="KW-0004">4Fe-4S</keyword>
<dbReference type="InterPro" id="IPR014808">
    <property type="entry name" value="DNA_replication_fac_Dna2_N"/>
</dbReference>
<comment type="subcellular location">
    <subcellularLocation>
        <location evidence="20">Nucleus</location>
    </subcellularLocation>
    <subcellularLocation>
        <location evidence="20">Chromosome</location>
    </subcellularLocation>
</comment>
<keyword evidence="18 20" id="KW-0511">Multifunctional enzyme</keyword>
<dbReference type="InterPro" id="IPR027417">
    <property type="entry name" value="P-loop_NTPase"/>
</dbReference>
<protein>
    <recommendedName>
        <fullName evidence="20">DNA replication ATP-dependent helicase/nuclease</fullName>
        <ecNumber evidence="20">3.1.-.-</ecNumber>
        <ecNumber evidence="20">3.6.4.12</ecNumber>
    </recommendedName>
</protein>
<dbReference type="GO" id="GO:0046872">
    <property type="term" value="F:metal ion binding"/>
    <property type="evidence" value="ECO:0007669"/>
    <property type="project" value="UniProtKB-UniRule"/>
</dbReference>
<evidence type="ECO:0000256" key="2">
    <source>
        <dbReference type="ARBA" id="ARBA00007913"/>
    </source>
</evidence>
<dbReference type="GO" id="GO:0003677">
    <property type="term" value="F:DNA binding"/>
    <property type="evidence" value="ECO:0007669"/>
    <property type="project" value="UniProtKB-UniRule"/>
</dbReference>
<keyword evidence="6 20" id="KW-0479">Metal-binding</keyword>
<evidence type="ECO:0000256" key="16">
    <source>
        <dbReference type="ARBA" id="ARBA00023204"/>
    </source>
</evidence>
<dbReference type="GO" id="GO:0051539">
    <property type="term" value="F:4 iron, 4 sulfur cluster binding"/>
    <property type="evidence" value="ECO:0007669"/>
    <property type="project" value="UniProtKB-UniRule"/>
</dbReference>
<dbReference type="InterPro" id="IPR041677">
    <property type="entry name" value="DNA2/NAM7_AAA_11"/>
</dbReference>
<feature type="domain" description="DNA2/NAM7 helicase-like C-terminal" evidence="25">
    <location>
        <begin position="1254"/>
        <end position="1482"/>
    </location>
</feature>
<evidence type="ECO:0000259" key="23">
    <source>
        <dbReference type="Pfam" id="PF08696"/>
    </source>
</evidence>
<dbReference type="OrthoDB" id="6513042at2759"/>
<evidence type="ECO:0000256" key="20">
    <source>
        <dbReference type="RuleBase" id="RU367041"/>
    </source>
</evidence>
<keyword evidence="9 20" id="KW-0227">DNA damage</keyword>
<feature type="region of interest" description="Disordered" evidence="21">
    <location>
        <begin position="143"/>
        <end position="164"/>
    </location>
</feature>
<dbReference type="Gene3D" id="3.90.320.10">
    <property type="match status" value="1"/>
</dbReference>